<proteinExistence type="predicted"/>
<feature type="transmembrane region" description="Helical" evidence="2">
    <location>
        <begin position="55"/>
        <end position="73"/>
    </location>
</feature>
<dbReference type="Proteomes" id="UP001530315">
    <property type="component" value="Unassembled WGS sequence"/>
</dbReference>
<feature type="region of interest" description="Disordered" evidence="1">
    <location>
        <begin position="223"/>
        <end position="243"/>
    </location>
</feature>
<gene>
    <name evidence="3" type="ORF">ACHAW5_005190</name>
</gene>
<keyword evidence="2" id="KW-0812">Transmembrane</keyword>
<dbReference type="AlphaFoldDB" id="A0ABD3PBD4"/>
<evidence type="ECO:0000256" key="2">
    <source>
        <dbReference type="SAM" id="Phobius"/>
    </source>
</evidence>
<name>A0ABD3PBD4_9STRA</name>
<feature type="compositionally biased region" description="Acidic residues" evidence="1">
    <location>
        <begin position="228"/>
        <end position="237"/>
    </location>
</feature>
<reference evidence="3 4" key="1">
    <citation type="submission" date="2024-10" db="EMBL/GenBank/DDBJ databases">
        <title>Updated reference genomes for cyclostephanoid diatoms.</title>
        <authorList>
            <person name="Roberts W.R."/>
            <person name="Alverson A.J."/>
        </authorList>
    </citation>
    <scope>NUCLEOTIDE SEQUENCE [LARGE SCALE GENOMIC DNA]</scope>
    <source>
        <strain evidence="3 4">AJA276-08</strain>
    </source>
</reference>
<evidence type="ECO:0000313" key="4">
    <source>
        <dbReference type="Proteomes" id="UP001530315"/>
    </source>
</evidence>
<evidence type="ECO:0000256" key="1">
    <source>
        <dbReference type="SAM" id="MobiDB-lite"/>
    </source>
</evidence>
<accession>A0ABD3PBD4</accession>
<keyword evidence="2" id="KW-1133">Transmembrane helix</keyword>
<protein>
    <submittedName>
        <fullName evidence="3">Uncharacterized protein</fullName>
    </submittedName>
</protein>
<sequence length="399" mass="45717">MIHHVSQTLLRKRSTNLPTTFSESRVTDGSVKSIKIEAPLAKAIRSADGFIKGTYAWLFVSVLMVYVGTVWIYRNSASIVLKCQADGCTFNINTPHGFVPKNSFNGITQRKFTIEFKRDQLVRADNIKWDPKYQVIVENYGLGSPSYSSQQQLQSEDDEDEVGGGDSRRPKKPWNKYNKDKRKKKKNRNKKKGDTDKYKTYYRTGPDADGNYDSYAVVVRDPLPSSFDGDEGSDPDESPSKRMQRQMAARHYSMMNDPNSFASLIAPFAITSNDSMEYIIHLRDFNVGQTHRYARTSVSKVNAYTTGRRTNFVLRETRPVKWQGLVLVILGIFSLVLCLLLGVFWEEYDPTKVGSYRKRMAELRKRNESKKMASQRKNLVKRPQTRNRPDPIGLGRKAY</sequence>
<organism evidence="3 4">
    <name type="scientific">Stephanodiscus triporus</name>
    <dbReference type="NCBI Taxonomy" id="2934178"/>
    <lineage>
        <taxon>Eukaryota</taxon>
        <taxon>Sar</taxon>
        <taxon>Stramenopiles</taxon>
        <taxon>Ochrophyta</taxon>
        <taxon>Bacillariophyta</taxon>
        <taxon>Coscinodiscophyceae</taxon>
        <taxon>Thalassiosirophycidae</taxon>
        <taxon>Stephanodiscales</taxon>
        <taxon>Stephanodiscaceae</taxon>
        <taxon>Stephanodiscus</taxon>
    </lineage>
</organism>
<evidence type="ECO:0000313" key="3">
    <source>
        <dbReference type="EMBL" id="KAL3783705.1"/>
    </source>
</evidence>
<keyword evidence="4" id="KW-1185">Reference proteome</keyword>
<feature type="compositionally biased region" description="Basic residues" evidence="1">
    <location>
        <begin position="169"/>
        <end position="191"/>
    </location>
</feature>
<feature type="region of interest" description="Disordered" evidence="1">
    <location>
        <begin position="146"/>
        <end position="205"/>
    </location>
</feature>
<keyword evidence="2" id="KW-0472">Membrane</keyword>
<feature type="region of interest" description="Disordered" evidence="1">
    <location>
        <begin position="365"/>
        <end position="399"/>
    </location>
</feature>
<feature type="transmembrane region" description="Helical" evidence="2">
    <location>
        <begin position="324"/>
        <end position="345"/>
    </location>
</feature>
<dbReference type="EMBL" id="JALLAZ020000959">
    <property type="protein sequence ID" value="KAL3783705.1"/>
    <property type="molecule type" value="Genomic_DNA"/>
</dbReference>
<comment type="caution">
    <text evidence="3">The sequence shown here is derived from an EMBL/GenBank/DDBJ whole genome shotgun (WGS) entry which is preliminary data.</text>
</comment>